<dbReference type="Proteomes" id="UP000063919">
    <property type="component" value="Chromosome"/>
</dbReference>
<feature type="transmembrane region" description="Helical" evidence="1">
    <location>
        <begin position="105"/>
        <end position="128"/>
    </location>
</feature>
<keyword evidence="1" id="KW-0812">Transmembrane</keyword>
<protein>
    <recommendedName>
        <fullName evidence="4">Folate family ECF transporter S component</fullName>
    </recommendedName>
</protein>
<dbReference type="GO" id="GO:0016020">
    <property type="term" value="C:membrane"/>
    <property type="evidence" value="ECO:0007669"/>
    <property type="project" value="InterPro"/>
</dbReference>
<sequence length="221" mass="25115">MNLYLYTNIAAIFLILGILLCALALENFTFKKISLKHLTVISLFAACSAVLTGFTYKLPPIIGNTHIALGDWIIFLLGLLFGPLCGIISAICTDTLMAIVMPSSYGYHAGYMFGKCVLAFFGSLVFLTRAQNRILLKIIILYSIAYIFQSLILNQIWMMSWKGDAAWVDFVAKLIKLPIILPIYISFTYSTFLPIRKLLKNWNTEFVWCFKTEYLLKNLDY</sequence>
<name>A0A0M3SJ20_9MOLU</name>
<keyword evidence="1" id="KW-1133">Transmembrane helix</keyword>
<dbReference type="RefSeq" id="WP_053945757.1">
    <property type="nucleotide sequence ID" value="NZ_CP012622.1"/>
</dbReference>
<feature type="transmembrane region" description="Helical" evidence="1">
    <location>
        <begin position="134"/>
        <end position="153"/>
    </location>
</feature>
<feature type="transmembrane region" description="Helical" evidence="1">
    <location>
        <begin position="72"/>
        <end position="93"/>
    </location>
</feature>
<organism evidence="2 3">
    <name type="scientific">Spiroplasma cantharicola</name>
    <dbReference type="NCBI Taxonomy" id="362837"/>
    <lineage>
        <taxon>Bacteria</taxon>
        <taxon>Bacillati</taxon>
        <taxon>Mycoplasmatota</taxon>
        <taxon>Mollicutes</taxon>
        <taxon>Entomoplasmatales</taxon>
        <taxon>Spiroplasmataceae</taxon>
        <taxon>Spiroplasma</taxon>
    </lineage>
</organism>
<feature type="transmembrane region" description="Helical" evidence="1">
    <location>
        <begin position="6"/>
        <end position="25"/>
    </location>
</feature>
<accession>A0A0M3SJ20</accession>
<feature type="transmembrane region" description="Helical" evidence="1">
    <location>
        <begin position="37"/>
        <end position="56"/>
    </location>
</feature>
<dbReference type="InterPro" id="IPR030949">
    <property type="entry name" value="ECF_S_folate_fam"/>
</dbReference>
<dbReference type="KEGG" id="scj:SCANT_v1c00680"/>
<dbReference type="Gene3D" id="1.10.1760.20">
    <property type="match status" value="1"/>
</dbReference>
<evidence type="ECO:0000256" key="1">
    <source>
        <dbReference type="SAM" id="Phobius"/>
    </source>
</evidence>
<dbReference type="PATRIC" id="fig|362837.3.peg.68"/>
<gene>
    <name evidence="2" type="ORF">SCANT_v1c00680</name>
</gene>
<dbReference type="NCBIfam" id="TIGR04518">
    <property type="entry name" value="ECF_S_folT_fam"/>
    <property type="match status" value="1"/>
</dbReference>
<keyword evidence="3" id="KW-1185">Reference proteome</keyword>
<dbReference type="Pfam" id="PF07155">
    <property type="entry name" value="ECF-ribofla_trS"/>
    <property type="match status" value="1"/>
</dbReference>
<evidence type="ECO:0008006" key="4">
    <source>
        <dbReference type="Google" id="ProtNLM"/>
    </source>
</evidence>
<keyword evidence="1" id="KW-0472">Membrane</keyword>
<evidence type="ECO:0000313" key="3">
    <source>
        <dbReference type="Proteomes" id="UP000063919"/>
    </source>
</evidence>
<dbReference type="OrthoDB" id="400439at2"/>
<evidence type="ECO:0000313" key="2">
    <source>
        <dbReference type="EMBL" id="ALD65978.1"/>
    </source>
</evidence>
<reference evidence="2 3" key="1">
    <citation type="journal article" date="2015" name="Genome Announc.">
        <title>Complete Genome Sequence of Spiroplasma cantharicola CC-1T (DSM 21588), a Bacterium Isolated from Soldier Beetle (Cantharis carolinus).</title>
        <authorList>
            <person name="Lo W.S."/>
            <person name="Liu P.Y."/>
            <person name="Kuo C.H."/>
        </authorList>
    </citation>
    <scope>NUCLEOTIDE SEQUENCE [LARGE SCALE GENOMIC DNA]</scope>
    <source>
        <strain evidence="2 3">CC-1</strain>
    </source>
</reference>
<dbReference type="InterPro" id="IPR009825">
    <property type="entry name" value="ECF_substrate-spec-like"/>
</dbReference>
<dbReference type="AlphaFoldDB" id="A0A0M3SJ20"/>
<dbReference type="STRING" id="362837.SCANT_v1c00680"/>
<proteinExistence type="predicted"/>
<dbReference type="EMBL" id="CP012622">
    <property type="protein sequence ID" value="ALD65978.1"/>
    <property type="molecule type" value="Genomic_DNA"/>
</dbReference>
<feature type="transmembrane region" description="Helical" evidence="1">
    <location>
        <begin position="174"/>
        <end position="195"/>
    </location>
</feature>